<keyword evidence="7" id="KW-1185">Reference proteome</keyword>
<dbReference type="Proteomes" id="UP001195483">
    <property type="component" value="Unassembled WGS sequence"/>
</dbReference>
<keyword evidence="2" id="KW-0964">Secreted</keyword>
<comment type="subcellular location">
    <subcellularLocation>
        <location evidence="1">Secreted</location>
    </subcellularLocation>
</comment>
<keyword evidence="4" id="KW-0472">Membrane</keyword>
<dbReference type="SUPFAM" id="SSF48113">
    <property type="entry name" value="Heme-dependent peroxidases"/>
    <property type="match status" value="1"/>
</dbReference>
<dbReference type="SUPFAM" id="SSF47986">
    <property type="entry name" value="DEATH domain"/>
    <property type="match status" value="1"/>
</dbReference>
<dbReference type="EMBL" id="JAEAOA010001732">
    <property type="protein sequence ID" value="KAK3577813.1"/>
    <property type="molecule type" value="Genomic_DNA"/>
</dbReference>
<dbReference type="InterPro" id="IPR001315">
    <property type="entry name" value="CARD"/>
</dbReference>
<proteinExistence type="predicted"/>
<organism evidence="6 7">
    <name type="scientific">Potamilus streckersoni</name>
    <dbReference type="NCBI Taxonomy" id="2493646"/>
    <lineage>
        <taxon>Eukaryota</taxon>
        <taxon>Metazoa</taxon>
        <taxon>Spiralia</taxon>
        <taxon>Lophotrochozoa</taxon>
        <taxon>Mollusca</taxon>
        <taxon>Bivalvia</taxon>
        <taxon>Autobranchia</taxon>
        <taxon>Heteroconchia</taxon>
        <taxon>Palaeoheterodonta</taxon>
        <taxon>Unionida</taxon>
        <taxon>Unionoidea</taxon>
        <taxon>Unionidae</taxon>
        <taxon>Ambleminae</taxon>
        <taxon>Lampsilini</taxon>
        <taxon>Potamilus</taxon>
    </lineage>
</organism>
<dbReference type="GO" id="GO:0006979">
    <property type="term" value="P:response to oxidative stress"/>
    <property type="evidence" value="ECO:0007669"/>
    <property type="project" value="InterPro"/>
</dbReference>
<sequence length="391" mass="44686">MAQCKVDPLAQCKVVMKPMSCKGLLIILFLDNHSRSYQSLTSTERNNHCIEQDEGTEGQKRSFDGDNGWTCIQKKNIGNQVQKDERGFFDDDMDGPAPKRRILEAEMLHRSVLNRCLPKLVRDLDFKTVSIYIQQKELLDDVTMRDISEGNRTSDNIKRLIQWIQQRGYDAYKTFKECLVLSKQENLKDMLEEEEKRVEIVNNIKFPTRRKRPESDGLRQLKSKSEQKPYIIILLSLLMTSTVTFLSAVFVLTCAVQGTYYYDSAFAANVLTAVKLALTNIAKPTEDPVQLFQLFDSGKYNEDNAALAAKTMAILKTIYTDSQLNNIVYNETLYAIFQSRGVCVVKNFDCTGQATSVYRTLDGSCNNLNHPEWGMAFRPQRRLLTPAYDGN</sequence>
<dbReference type="PANTHER" id="PTHR11475">
    <property type="entry name" value="OXIDASE/PEROXIDASE"/>
    <property type="match status" value="1"/>
</dbReference>
<accession>A0AAE0VGW5</accession>
<dbReference type="Gene3D" id="1.10.533.10">
    <property type="entry name" value="Death Domain, Fas"/>
    <property type="match status" value="1"/>
</dbReference>
<evidence type="ECO:0000313" key="7">
    <source>
        <dbReference type="Proteomes" id="UP001195483"/>
    </source>
</evidence>
<evidence type="ECO:0000259" key="5">
    <source>
        <dbReference type="PROSITE" id="PS50209"/>
    </source>
</evidence>
<feature type="transmembrane region" description="Helical" evidence="4">
    <location>
        <begin position="230"/>
        <end position="252"/>
    </location>
</feature>
<dbReference type="InterPro" id="IPR019791">
    <property type="entry name" value="Haem_peroxidase_animal"/>
</dbReference>
<keyword evidence="4" id="KW-0812">Transmembrane</keyword>
<evidence type="ECO:0000256" key="3">
    <source>
        <dbReference type="ARBA" id="ARBA00023180"/>
    </source>
</evidence>
<dbReference type="GO" id="GO:0020037">
    <property type="term" value="F:heme binding"/>
    <property type="evidence" value="ECO:0007669"/>
    <property type="project" value="InterPro"/>
</dbReference>
<dbReference type="GO" id="GO:0005576">
    <property type="term" value="C:extracellular region"/>
    <property type="evidence" value="ECO:0007669"/>
    <property type="project" value="UniProtKB-SubCell"/>
</dbReference>
<gene>
    <name evidence="6" type="ORF">CHS0354_028865</name>
</gene>
<dbReference type="PANTHER" id="PTHR11475:SF4">
    <property type="entry name" value="CHORION PEROXIDASE"/>
    <property type="match status" value="1"/>
</dbReference>
<dbReference type="InterPro" id="IPR010255">
    <property type="entry name" value="Haem_peroxidase_sf"/>
</dbReference>
<dbReference type="GO" id="GO:0004601">
    <property type="term" value="F:peroxidase activity"/>
    <property type="evidence" value="ECO:0007669"/>
    <property type="project" value="InterPro"/>
</dbReference>
<reference evidence="6" key="1">
    <citation type="journal article" date="2021" name="Genome Biol. Evol.">
        <title>A High-Quality Reference Genome for a Parasitic Bivalve with Doubly Uniparental Inheritance (Bivalvia: Unionida).</title>
        <authorList>
            <person name="Smith C.H."/>
        </authorList>
    </citation>
    <scope>NUCLEOTIDE SEQUENCE</scope>
    <source>
        <strain evidence="6">CHS0354</strain>
    </source>
</reference>
<keyword evidence="4" id="KW-1133">Transmembrane helix</keyword>
<dbReference type="Gene3D" id="1.10.640.10">
    <property type="entry name" value="Haem peroxidase domain superfamily, animal type"/>
    <property type="match status" value="1"/>
</dbReference>
<reference evidence="6" key="3">
    <citation type="submission" date="2023-05" db="EMBL/GenBank/DDBJ databases">
        <authorList>
            <person name="Smith C.H."/>
        </authorList>
    </citation>
    <scope>NUCLEOTIDE SEQUENCE</scope>
    <source>
        <strain evidence="6">CHS0354</strain>
        <tissue evidence="6">Mantle</tissue>
    </source>
</reference>
<keyword evidence="3" id="KW-0325">Glycoprotein</keyword>
<evidence type="ECO:0000256" key="2">
    <source>
        <dbReference type="ARBA" id="ARBA00022525"/>
    </source>
</evidence>
<dbReference type="GO" id="GO:0042981">
    <property type="term" value="P:regulation of apoptotic process"/>
    <property type="evidence" value="ECO:0007669"/>
    <property type="project" value="InterPro"/>
</dbReference>
<name>A0AAE0VGW5_9BIVA</name>
<dbReference type="Pfam" id="PF03098">
    <property type="entry name" value="An_peroxidase"/>
    <property type="match status" value="1"/>
</dbReference>
<evidence type="ECO:0000256" key="4">
    <source>
        <dbReference type="SAM" id="Phobius"/>
    </source>
</evidence>
<dbReference type="InterPro" id="IPR011029">
    <property type="entry name" value="DEATH-like_dom_sf"/>
</dbReference>
<dbReference type="PROSITE" id="PS50292">
    <property type="entry name" value="PEROXIDASE_3"/>
    <property type="match status" value="1"/>
</dbReference>
<evidence type="ECO:0000256" key="1">
    <source>
        <dbReference type="ARBA" id="ARBA00004613"/>
    </source>
</evidence>
<protein>
    <recommendedName>
        <fullName evidence="5">CARD domain-containing protein</fullName>
    </recommendedName>
</protein>
<evidence type="ECO:0000313" key="6">
    <source>
        <dbReference type="EMBL" id="KAK3577813.1"/>
    </source>
</evidence>
<feature type="domain" description="CARD" evidence="5">
    <location>
        <begin position="105"/>
        <end position="194"/>
    </location>
</feature>
<dbReference type="InterPro" id="IPR037120">
    <property type="entry name" value="Haem_peroxidase_sf_animal"/>
</dbReference>
<dbReference type="AlphaFoldDB" id="A0AAE0VGW5"/>
<reference evidence="6" key="2">
    <citation type="journal article" date="2021" name="Genome Biol. Evol.">
        <title>Developing a high-quality reference genome for a parasitic bivalve with doubly uniparental inheritance (Bivalvia: Unionida).</title>
        <authorList>
            <person name="Smith C.H."/>
        </authorList>
    </citation>
    <scope>NUCLEOTIDE SEQUENCE</scope>
    <source>
        <strain evidence="6">CHS0354</strain>
        <tissue evidence="6">Mantle</tissue>
    </source>
</reference>
<comment type="caution">
    <text evidence="6">The sequence shown here is derived from an EMBL/GenBank/DDBJ whole genome shotgun (WGS) entry which is preliminary data.</text>
</comment>
<dbReference type="PROSITE" id="PS50209">
    <property type="entry name" value="CARD"/>
    <property type="match status" value="1"/>
</dbReference>